<accession>A0A1M5GIQ7</accession>
<protein>
    <submittedName>
        <fullName evidence="2">Uncharacterized protein</fullName>
    </submittedName>
</protein>
<name>A0A1M5GIQ7_9BACT</name>
<reference evidence="2 3" key="1">
    <citation type="submission" date="2016-11" db="EMBL/GenBank/DDBJ databases">
        <authorList>
            <person name="Jaros S."/>
            <person name="Januszkiewicz K."/>
            <person name="Wedrychowicz H."/>
        </authorList>
    </citation>
    <scope>NUCLEOTIDE SEQUENCE [LARGE SCALE GENOMIC DNA]</scope>
    <source>
        <strain evidence="2 3">DSM 18119</strain>
    </source>
</reference>
<evidence type="ECO:0000313" key="3">
    <source>
        <dbReference type="Proteomes" id="UP000184048"/>
    </source>
</evidence>
<feature type="chain" id="PRO_5012296421" evidence="1">
    <location>
        <begin position="21"/>
        <end position="64"/>
    </location>
</feature>
<dbReference type="RefSeq" id="WP_139256537.1">
    <property type="nucleotide sequence ID" value="NZ_FQUU01000034.1"/>
</dbReference>
<sequence>MRKYCTYLVIVFTLLINKNAASQINCPGDLTFSGNVLDCGAELDPTYPPFDNISPAASSITYSF</sequence>
<keyword evidence="3" id="KW-1185">Reference proteome</keyword>
<dbReference type="AlphaFoldDB" id="A0A1M5GIQ7"/>
<gene>
    <name evidence="2" type="ORF">SAMN02745131_04161</name>
</gene>
<organism evidence="2 3">
    <name type="scientific">Flavisolibacter ginsengisoli DSM 18119</name>
    <dbReference type="NCBI Taxonomy" id="1121884"/>
    <lineage>
        <taxon>Bacteria</taxon>
        <taxon>Pseudomonadati</taxon>
        <taxon>Bacteroidota</taxon>
        <taxon>Chitinophagia</taxon>
        <taxon>Chitinophagales</taxon>
        <taxon>Chitinophagaceae</taxon>
        <taxon>Flavisolibacter</taxon>
    </lineage>
</organism>
<dbReference type="Proteomes" id="UP000184048">
    <property type="component" value="Unassembled WGS sequence"/>
</dbReference>
<proteinExistence type="predicted"/>
<feature type="non-terminal residue" evidence="2">
    <location>
        <position position="64"/>
    </location>
</feature>
<keyword evidence="1" id="KW-0732">Signal</keyword>
<feature type="signal peptide" evidence="1">
    <location>
        <begin position="1"/>
        <end position="20"/>
    </location>
</feature>
<evidence type="ECO:0000256" key="1">
    <source>
        <dbReference type="SAM" id="SignalP"/>
    </source>
</evidence>
<evidence type="ECO:0000313" key="2">
    <source>
        <dbReference type="EMBL" id="SHG03630.1"/>
    </source>
</evidence>
<dbReference type="EMBL" id="FQUU01000034">
    <property type="protein sequence ID" value="SHG03630.1"/>
    <property type="molecule type" value="Genomic_DNA"/>
</dbReference>